<evidence type="ECO:0000313" key="8">
    <source>
        <dbReference type="Proteomes" id="UP000230069"/>
    </source>
</evidence>
<keyword evidence="4 6" id="KW-0964">Secreted</keyword>
<organism evidence="7 8">
    <name type="scientific">Aquilegia coerulea</name>
    <name type="common">Rocky mountain columbine</name>
    <dbReference type="NCBI Taxonomy" id="218851"/>
    <lineage>
        <taxon>Eukaryota</taxon>
        <taxon>Viridiplantae</taxon>
        <taxon>Streptophyta</taxon>
        <taxon>Embryophyta</taxon>
        <taxon>Tracheophyta</taxon>
        <taxon>Spermatophyta</taxon>
        <taxon>Magnoliopsida</taxon>
        <taxon>Ranunculales</taxon>
        <taxon>Ranunculaceae</taxon>
        <taxon>Thalictroideae</taxon>
        <taxon>Aquilegia</taxon>
    </lineage>
</organism>
<keyword evidence="8" id="KW-1185">Reference proteome</keyword>
<evidence type="ECO:0000256" key="3">
    <source>
        <dbReference type="ARBA" id="ARBA00022471"/>
    </source>
</evidence>
<name>A0A2G5ET48_AQUCA</name>
<evidence type="ECO:0000313" key="7">
    <source>
        <dbReference type="EMBL" id="PIA58923.1"/>
    </source>
</evidence>
<gene>
    <name evidence="7" type="ORF">AQUCO_00400050v1</name>
</gene>
<dbReference type="PANTHER" id="PTHR31232:SF155">
    <property type="entry name" value="PLANT SELF-INCOMPATIBILITY PROTEIN S1 FAMILY"/>
    <property type="match status" value="1"/>
</dbReference>
<evidence type="ECO:0000256" key="4">
    <source>
        <dbReference type="ARBA" id="ARBA00022525"/>
    </source>
</evidence>
<evidence type="ECO:0000256" key="2">
    <source>
        <dbReference type="ARBA" id="ARBA00005581"/>
    </source>
</evidence>
<comment type="subcellular location">
    <subcellularLocation>
        <location evidence="1 6">Secreted</location>
    </subcellularLocation>
</comment>
<evidence type="ECO:0000256" key="5">
    <source>
        <dbReference type="ARBA" id="ARBA00022729"/>
    </source>
</evidence>
<proteinExistence type="inferred from homology"/>
<feature type="chain" id="PRO_5025097139" description="S-protein homolog" evidence="6">
    <location>
        <begin position="29"/>
        <end position="155"/>
    </location>
</feature>
<dbReference type="GO" id="GO:0005576">
    <property type="term" value="C:extracellular region"/>
    <property type="evidence" value="ECO:0007669"/>
    <property type="project" value="UniProtKB-SubCell"/>
</dbReference>
<comment type="similarity">
    <text evidence="2 6">Belongs to the plant self-incompatibility (S1) protein family.</text>
</comment>
<dbReference type="GO" id="GO:0060320">
    <property type="term" value="P:rejection of self pollen"/>
    <property type="evidence" value="ECO:0007669"/>
    <property type="project" value="UniProtKB-KW"/>
</dbReference>
<dbReference type="OrthoDB" id="1727555at2759"/>
<evidence type="ECO:0000256" key="1">
    <source>
        <dbReference type="ARBA" id="ARBA00004613"/>
    </source>
</evidence>
<dbReference type="Pfam" id="PF05938">
    <property type="entry name" value="Self-incomp_S1"/>
    <property type="match status" value="1"/>
</dbReference>
<sequence length="155" mass="17892">MGNSYYHVRIVAFALVLVAFYECCLVSGNPITYVHVYVSNKIPGQTLGIRCRSKNDDLGVHYLTTNQYFKFQFKNSFWGITVFSCFMEYNDGRIPKSGNYEVYRESRDEARCGTNCFWEARPDGIYLARGLNGENAVFQYKWNPPRSTTSARVNE</sequence>
<evidence type="ECO:0000256" key="6">
    <source>
        <dbReference type="RuleBase" id="RU367044"/>
    </source>
</evidence>
<reference evidence="7 8" key="1">
    <citation type="submission" date="2017-09" db="EMBL/GenBank/DDBJ databases">
        <title>WGS assembly of Aquilegia coerulea Goldsmith.</title>
        <authorList>
            <person name="Hodges S."/>
            <person name="Kramer E."/>
            <person name="Nordborg M."/>
            <person name="Tomkins J."/>
            <person name="Borevitz J."/>
            <person name="Derieg N."/>
            <person name="Yan J."/>
            <person name="Mihaltcheva S."/>
            <person name="Hayes R.D."/>
            <person name="Rokhsar D."/>
        </authorList>
    </citation>
    <scope>NUCLEOTIDE SEQUENCE [LARGE SCALE GENOMIC DNA]</scope>
    <source>
        <strain evidence="8">cv. Goldsmith</strain>
    </source>
</reference>
<protein>
    <recommendedName>
        <fullName evidence="6">S-protein homolog</fullName>
    </recommendedName>
</protein>
<feature type="signal peptide" evidence="6">
    <location>
        <begin position="1"/>
        <end position="28"/>
    </location>
</feature>
<dbReference type="Proteomes" id="UP000230069">
    <property type="component" value="Unassembled WGS sequence"/>
</dbReference>
<dbReference type="AlphaFoldDB" id="A0A2G5ET48"/>
<keyword evidence="5 6" id="KW-0732">Signal</keyword>
<dbReference type="InterPro" id="IPR010264">
    <property type="entry name" value="Self-incomp_S1"/>
</dbReference>
<dbReference type="STRING" id="218851.A0A2G5ET48"/>
<dbReference type="PANTHER" id="PTHR31232">
    <property type="match status" value="1"/>
</dbReference>
<dbReference type="EMBL" id="KZ305021">
    <property type="protein sequence ID" value="PIA58923.1"/>
    <property type="molecule type" value="Genomic_DNA"/>
</dbReference>
<accession>A0A2G5ET48</accession>
<dbReference type="InParanoid" id="A0A2G5ET48"/>
<keyword evidence="3 6" id="KW-0713">Self-incompatibility</keyword>